<dbReference type="InterPro" id="IPR002739">
    <property type="entry name" value="PAB1135-like"/>
</dbReference>
<comment type="similarity">
    <text evidence="1">Belongs to the UPF0201 family.</text>
</comment>
<dbReference type="AlphaFoldDB" id="A0A897MRG6"/>
<keyword evidence="3" id="KW-1185">Reference proteome</keyword>
<proteinExistence type="inferred from homology"/>
<dbReference type="Proteomes" id="UP000663586">
    <property type="component" value="Chromosome"/>
</dbReference>
<evidence type="ECO:0000313" key="3">
    <source>
        <dbReference type="Proteomes" id="UP000663586"/>
    </source>
</evidence>
<dbReference type="PANTHER" id="PTHR39652:SF1">
    <property type="entry name" value="UPF0201 PROTEIN TK1335"/>
    <property type="match status" value="1"/>
</dbReference>
<dbReference type="InterPro" id="IPR022803">
    <property type="entry name" value="Ribosomal_uL5_dom_sf"/>
</dbReference>
<name>A0A897MRG6_9EURY</name>
<dbReference type="HAMAP" id="MF_01112">
    <property type="entry name" value="UPF0201"/>
    <property type="match status" value="1"/>
</dbReference>
<dbReference type="PANTHER" id="PTHR39652">
    <property type="entry name" value="UPF0201 PROTEIN TK1335"/>
    <property type="match status" value="1"/>
</dbReference>
<protein>
    <recommendedName>
        <fullName evidence="1">UPF0201 protein AArcS_0384</fullName>
    </recommendedName>
</protein>
<dbReference type="RefSeq" id="WP_238478730.1">
    <property type="nucleotide sequence ID" value="NZ_CP064786.1"/>
</dbReference>
<dbReference type="Gene3D" id="3.30.1440.10">
    <property type="match status" value="1"/>
</dbReference>
<evidence type="ECO:0000313" key="2">
    <source>
        <dbReference type="EMBL" id="QSG01613.1"/>
    </source>
</evidence>
<dbReference type="SUPFAM" id="SSF55282">
    <property type="entry name" value="RL5-like"/>
    <property type="match status" value="1"/>
</dbReference>
<reference evidence="2" key="1">
    <citation type="submission" date="2020-11" db="EMBL/GenBank/DDBJ databases">
        <title>Carbohydrate-dependent, anaerobic sulfur respiration: A novel catabolism in halophilic archaea.</title>
        <authorList>
            <person name="Sorokin D.Y."/>
            <person name="Messina E."/>
            <person name="Smedile F."/>
            <person name="La Cono V."/>
            <person name="Hallsworth J.E."/>
            <person name="Yakimov M.M."/>
        </authorList>
    </citation>
    <scope>NUCLEOTIDE SEQUENCE</scope>
    <source>
        <strain evidence="2">AArc-S</strain>
    </source>
</reference>
<organism evidence="2 3">
    <name type="scientific">Natranaeroarchaeum sulfidigenes</name>
    <dbReference type="NCBI Taxonomy" id="2784880"/>
    <lineage>
        <taxon>Archaea</taxon>
        <taxon>Methanobacteriati</taxon>
        <taxon>Methanobacteriota</taxon>
        <taxon>Stenosarchaea group</taxon>
        <taxon>Halobacteria</taxon>
        <taxon>Halobacteriales</taxon>
        <taxon>Natronoarchaeaceae</taxon>
        <taxon>Natranaeroarchaeum</taxon>
    </lineage>
</organism>
<dbReference type="KEGG" id="hara:AArcS_0384"/>
<sequence length="138" mass="15497">MIYSIDVEITAPVRDTEVTDRVSDAVTNLFPEAEVTEAHGEIRGEAHSMDHFSEQLHRQEILDTARGAFFENHNRDVFTFELKKGPAFEGRVNFAVGNPDELGDMHVRVYVDEPSVEEFIDAVAPPTEDGKPITSDEH</sequence>
<accession>A0A897MRG6</accession>
<evidence type="ECO:0000256" key="1">
    <source>
        <dbReference type="HAMAP-Rule" id="MF_01112"/>
    </source>
</evidence>
<dbReference type="Pfam" id="PF01877">
    <property type="entry name" value="RNA_binding"/>
    <property type="match status" value="1"/>
</dbReference>
<dbReference type="EMBL" id="CP064786">
    <property type="protein sequence ID" value="QSG01613.1"/>
    <property type="molecule type" value="Genomic_DNA"/>
</dbReference>
<gene>
    <name evidence="2" type="ORF">AArcS_0384</name>
</gene>
<dbReference type="GeneID" id="70683769"/>